<name>A0A6S6T2Q4_9GAMM</name>
<organism evidence="2">
    <name type="scientific">uncultured Thiotrichaceae bacterium</name>
    <dbReference type="NCBI Taxonomy" id="298394"/>
    <lineage>
        <taxon>Bacteria</taxon>
        <taxon>Pseudomonadati</taxon>
        <taxon>Pseudomonadota</taxon>
        <taxon>Gammaproteobacteria</taxon>
        <taxon>Thiotrichales</taxon>
        <taxon>Thiotrichaceae</taxon>
        <taxon>environmental samples</taxon>
    </lineage>
</organism>
<feature type="chain" id="PRO_5028244616" evidence="1">
    <location>
        <begin position="24"/>
        <end position="79"/>
    </location>
</feature>
<dbReference type="AlphaFoldDB" id="A0A6S6T2Q4"/>
<dbReference type="EMBL" id="CACVAT010000162">
    <property type="protein sequence ID" value="CAA6811015.1"/>
    <property type="molecule type" value="Genomic_DNA"/>
</dbReference>
<keyword evidence="1" id="KW-0732">Signal</keyword>
<feature type="signal peptide" evidence="1">
    <location>
        <begin position="1"/>
        <end position="23"/>
    </location>
</feature>
<protein>
    <submittedName>
        <fullName evidence="2">Uncharacterized protein</fullName>
    </submittedName>
</protein>
<proteinExistence type="predicted"/>
<reference evidence="2" key="1">
    <citation type="submission" date="2020-01" db="EMBL/GenBank/DDBJ databases">
        <authorList>
            <person name="Meier V. D."/>
            <person name="Meier V D."/>
        </authorList>
    </citation>
    <scope>NUCLEOTIDE SEQUENCE</scope>
    <source>
        <strain evidence="2">HLG_WM_MAG_09</strain>
    </source>
</reference>
<evidence type="ECO:0000256" key="1">
    <source>
        <dbReference type="SAM" id="SignalP"/>
    </source>
</evidence>
<sequence length="79" mass="8765">MSKRNGILIAVFLLAAWLTPVSADESADEIVAMMSWWDDYGRYWEEMGVESSLTQVDEEAAFAWLGNIFALAESDGSAQ</sequence>
<accession>A0A6S6T2Q4</accession>
<gene>
    <name evidence="2" type="ORF">HELGO_WM33206</name>
</gene>
<evidence type="ECO:0000313" key="2">
    <source>
        <dbReference type="EMBL" id="CAA6811015.1"/>
    </source>
</evidence>